<dbReference type="RefSeq" id="WP_263545454.1">
    <property type="nucleotide sequence ID" value="NZ_JAOVZO020000017.1"/>
</dbReference>
<evidence type="ECO:0000313" key="6">
    <source>
        <dbReference type="Proteomes" id="UP001139971"/>
    </source>
</evidence>
<dbReference type="InterPro" id="IPR018060">
    <property type="entry name" value="HTH_AraC"/>
</dbReference>
<dbReference type="GO" id="GO:0043565">
    <property type="term" value="F:sequence-specific DNA binding"/>
    <property type="evidence" value="ECO:0007669"/>
    <property type="project" value="InterPro"/>
</dbReference>
<name>A0A9X4BI75_9GAMM</name>
<dbReference type="Pfam" id="PF12852">
    <property type="entry name" value="Cupin_6"/>
    <property type="match status" value="1"/>
</dbReference>
<dbReference type="PANTHER" id="PTHR46796">
    <property type="entry name" value="HTH-TYPE TRANSCRIPTIONAL ACTIVATOR RHAS-RELATED"/>
    <property type="match status" value="1"/>
</dbReference>
<dbReference type="Gene3D" id="1.10.10.60">
    <property type="entry name" value="Homeodomain-like"/>
    <property type="match status" value="2"/>
</dbReference>
<comment type="caution">
    <text evidence="5">The sequence shown here is derived from an EMBL/GenBank/DDBJ whole genome shotgun (WGS) entry which is preliminary data.</text>
</comment>
<evidence type="ECO:0000256" key="3">
    <source>
        <dbReference type="ARBA" id="ARBA00023163"/>
    </source>
</evidence>
<evidence type="ECO:0000313" key="5">
    <source>
        <dbReference type="EMBL" id="MDC8013243.1"/>
    </source>
</evidence>
<keyword evidence="1" id="KW-0805">Transcription regulation</keyword>
<dbReference type="AlphaFoldDB" id="A0A9X4BI75"/>
<evidence type="ECO:0000259" key="4">
    <source>
        <dbReference type="PROSITE" id="PS01124"/>
    </source>
</evidence>
<dbReference type="PROSITE" id="PS01124">
    <property type="entry name" value="HTH_ARAC_FAMILY_2"/>
    <property type="match status" value="1"/>
</dbReference>
<keyword evidence="3" id="KW-0804">Transcription</keyword>
<protein>
    <submittedName>
        <fullName evidence="5">AraC family transcriptional regulator</fullName>
    </submittedName>
</protein>
<evidence type="ECO:0000256" key="1">
    <source>
        <dbReference type="ARBA" id="ARBA00023015"/>
    </source>
</evidence>
<sequence>MDRLDALLRRFSLSARMFHSGPLCGVTDFAPRHGLGQLHLVKRGPVFVEYGRRGRRRVDRPSVVFTPKPLAHRFTTDAETGADMACANVSFGGGGGPIADALPALVVMPLADLDGAQALLDALFREAFGAACGRQAVVDRLFEVVLIHILRALMNAGAVREGALAGLAHAQLARSLVAMHEAPGDAWPLERLAQRAGMSRSHYAATFKAVVGATPGDYLGAYRICVAQDLLRRGHALKHVAADVGYGSVAALSRAFKAACGVSPREWKANDASQASA</sequence>
<dbReference type="InterPro" id="IPR009057">
    <property type="entry name" value="Homeodomain-like_sf"/>
</dbReference>
<dbReference type="SMART" id="SM00342">
    <property type="entry name" value="HTH_ARAC"/>
    <property type="match status" value="1"/>
</dbReference>
<dbReference type="InterPro" id="IPR032783">
    <property type="entry name" value="AraC_lig"/>
</dbReference>
<proteinExistence type="predicted"/>
<organism evidence="5 6">
    <name type="scientific">Tahibacter soli</name>
    <dbReference type="NCBI Taxonomy" id="2983605"/>
    <lineage>
        <taxon>Bacteria</taxon>
        <taxon>Pseudomonadati</taxon>
        <taxon>Pseudomonadota</taxon>
        <taxon>Gammaproteobacteria</taxon>
        <taxon>Lysobacterales</taxon>
        <taxon>Rhodanobacteraceae</taxon>
        <taxon>Tahibacter</taxon>
    </lineage>
</organism>
<dbReference type="Pfam" id="PF12833">
    <property type="entry name" value="HTH_18"/>
    <property type="match status" value="1"/>
</dbReference>
<accession>A0A9X4BI75</accession>
<dbReference type="EMBL" id="JAOVZO020000017">
    <property type="protein sequence ID" value="MDC8013243.1"/>
    <property type="molecule type" value="Genomic_DNA"/>
</dbReference>
<evidence type="ECO:0000256" key="2">
    <source>
        <dbReference type="ARBA" id="ARBA00023125"/>
    </source>
</evidence>
<dbReference type="PANTHER" id="PTHR46796:SF7">
    <property type="entry name" value="ARAC FAMILY TRANSCRIPTIONAL REGULATOR"/>
    <property type="match status" value="1"/>
</dbReference>
<dbReference type="SUPFAM" id="SSF46689">
    <property type="entry name" value="Homeodomain-like"/>
    <property type="match status" value="2"/>
</dbReference>
<dbReference type="GO" id="GO:0003700">
    <property type="term" value="F:DNA-binding transcription factor activity"/>
    <property type="evidence" value="ECO:0007669"/>
    <property type="project" value="InterPro"/>
</dbReference>
<feature type="domain" description="HTH araC/xylS-type" evidence="4">
    <location>
        <begin position="173"/>
        <end position="270"/>
    </location>
</feature>
<keyword evidence="6" id="KW-1185">Reference proteome</keyword>
<gene>
    <name evidence="5" type="ORF">OD750_011905</name>
</gene>
<dbReference type="InterPro" id="IPR050204">
    <property type="entry name" value="AraC_XylS_family_regulators"/>
</dbReference>
<reference evidence="5" key="1">
    <citation type="submission" date="2023-02" db="EMBL/GenBank/DDBJ databases">
        <title>Tahibacter soli sp. nov. isolated from soil.</title>
        <authorList>
            <person name="Baek J.H."/>
            <person name="Lee J.K."/>
            <person name="Choi D.G."/>
            <person name="Jeon C.O."/>
        </authorList>
    </citation>
    <scope>NUCLEOTIDE SEQUENCE</scope>
    <source>
        <strain evidence="5">BL</strain>
    </source>
</reference>
<keyword evidence="2" id="KW-0238">DNA-binding</keyword>
<dbReference type="Proteomes" id="UP001139971">
    <property type="component" value="Unassembled WGS sequence"/>
</dbReference>